<dbReference type="Pfam" id="PF13519">
    <property type="entry name" value="VWA_2"/>
    <property type="match status" value="1"/>
</dbReference>
<feature type="domain" description="VWFA" evidence="4">
    <location>
        <begin position="69"/>
        <end position="274"/>
    </location>
</feature>
<gene>
    <name evidence="5" type="ORF">Dcar01_02107</name>
</gene>
<evidence type="ECO:0000259" key="4">
    <source>
        <dbReference type="SMART" id="SM00327"/>
    </source>
</evidence>
<dbReference type="EMBL" id="BAABRP010000007">
    <property type="protein sequence ID" value="GAA5513374.1"/>
    <property type="molecule type" value="Genomic_DNA"/>
</dbReference>
<proteinExistence type="predicted"/>
<dbReference type="InterPro" id="IPR036465">
    <property type="entry name" value="vWFA_dom_sf"/>
</dbReference>
<dbReference type="CDD" id="cd00198">
    <property type="entry name" value="vWFA"/>
    <property type="match status" value="1"/>
</dbReference>
<name>A0ABP9W7P5_9DEIO</name>
<evidence type="ECO:0000313" key="5">
    <source>
        <dbReference type="EMBL" id="GAA5513374.1"/>
    </source>
</evidence>
<dbReference type="SMART" id="SM00327">
    <property type="entry name" value="VWA"/>
    <property type="match status" value="1"/>
</dbReference>
<keyword evidence="6" id="KW-1185">Reference proteome</keyword>
<keyword evidence="2" id="KW-1133">Transmembrane helix</keyword>
<keyword evidence="3" id="KW-0732">Signal</keyword>
<comment type="caution">
    <text evidence="5">The sequence shown here is derived from an EMBL/GenBank/DDBJ whole genome shotgun (WGS) entry which is preliminary data.</text>
</comment>
<feature type="signal peptide" evidence="3">
    <location>
        <begin position="1"/>
        <end position="21"/>
    </location>
</feature>
<evidence type="ECO:0000256" key="1">
    <source>
        <dbReference type="SAM" id="MobiDB-lite"/>
    </source>
</evidence>
<dbReference type="Proteomes" id="UP001401887">
    <property type="component" value="Unassembled WGS sequence"/>
</dbReference>
<sequence length="691" mass="70684">MRPAAALFLTALLASGPLVRAQSGPVSSSATPSSAAPGVTLRRAPATPPAPPPQAGAGCVLPTGPLPTGTRTVFILDTSGSMRGIGDGQADIFGRVKAAMNAYVRTGRPGRVELVTFDSGPRLRRSYTFPADAARWNADLAALRADGRNTYLYRSVAEALAPLKATPGDVTTVFLLTDGIDNDPDAGHTAQRALAAFGSRGPLDTLHYVALGTQIPQEARAALAASRYAQGLTLPVGQAPRLADYGTPLATVTDPARVPAPFPDGTPLTLAAGEGVRLADGQAQGGLARLTVTGRLPVGTPALLCAPPTTPGGLPRRVLLRLAVGPEPRLTWLNPGADRTLRPGEAVTLRYRLDADTPPRGLRLPAGLTGELLRLPGGREVAVRVQNAGLPDGTGVRPELLLGEGGVLPLAAITAGNGAAMPAGTAAPTPPARPAPAQPAPLPTPPSGPAARLPALLGAVLVLALLALGGLAWGRRRRPARPAMPPAPPPPNVEGLQYSEARTLALVGAGGEVTAVPVPLGGPFDLGQVARVPHLSGLRLQQDQGGLRVLRVPADLEVSQGARLLREDEVVRPGSLLGVAVARPARAPLAPLGTLVGLGLPLRLRVDGVTLHLLGPYGEHALLLRPGITDLGEAFGAPALHGLKLTPSGPHLLLAALPAGVRLRRGDDGAELRPGTYLPPEAQLELPALEG</sequence>
<feature type="compositionally biased region" description="Pro residues" evidence="1">
    <location>
        <begin position="428"/>
        <end position="448"/>
    </location>
</feature>
<dbReference type="Gene3D" id="3.40.50.410">
    <property type="entry name" value="von Willebrand factor, type A domain"/>
    <property type="match status" value="1"/>
</dbReference>
<reference evidence="5 6" key="1">
    <citation type="submission" date="2024-02" db="EMBL/GenBank/DDBJ databases">
        <title>Deinococcus carri NBRC 110142.</title>
        <authorList>
            <person name="Ichikawa N."/>
            <person name="Katano-Makiyama Y."/>
            <person name="Hidaka K."/>
        </authorList>
    </citation>
    <scope>NUCLEOTIDE SEQUENCE [LARGE SCALE GENOMIC DNA]</scope>
    <source>
        <strain evidence="5 6">NBRC 110142</strain>
    </source>
</reference>
<keyword evidence="2" id="KW-0812">Transmembrane</keyword>
<evidence type="ECO:0000313" key="6">
    <source>
        <dbReference type="Proteomes" id="UP001401887"/>
    </source>
</evidence>
<feature type="region of interest" description="Disordered" evidence="1">
    <location>
        <begin position="422"/>
        <end position="448"/>
    </location>
</feature>
<feature type="region of interest" description="Disordered" evidence="1">
    <location>
        <begin position="21"/>
        <end position="59"/>
    </location>
</feature>
<evidence type="ECO:0000256" key="2">
    <source>
        <dbReference type="SAM" id="Phobius"/>
    </source>
</evidence>
<dbReference type="RefSeq" id="WP_345464909.1">
    <property type="nucleotide sequence ID" value="NZ_BAABRP010000007.1"/>
</dbReference>
<feature type="transmembrane region" description="Helical" evidence="2">
    <location>
        <begin position="453"/>
        <end position="474"/>
    </location>
</feature>
<feature type="chain" id="PRO_5047398901" description="VWFA domain-containing protein" evidence="3">
    <location>
        <begin position="22"/>
        <end position="691"/>
    </location>
</feature>
<organism evidence="5 6">
    <name type="scientific">Deinococcus carri</name>
    <dbReference type="NCBI Taxonomy" id="1211323"/>
    <lineage>
        <taxon>Bacteria</taxon>
        <taxon>Thermotogati</taxon>
        <taxon>Deinococcota</taxon>
        <taxon>Deinococci</taxon>
        <taxon>Deinococcales</taxon>
        <taxon>Deinococcaceae</taxon>
        <taxon>Deinococcus</taxon>
    </lineage>
</organism>
<protein>
    <recommendedName>
        <fullName evidence="4">VWFA domain-containing protein</fullName>
    </recommendedName>
</protein>
<feature type="compositionally biased region" description="Low complexity" evidence="1">
    <location>
        <begin position="23"/>
        <end position="40"/>
    </location>
</feature>
<accession>A0ABP9W7P5</accession>
<dbReference type="InterPro" id="IPR002035">
    <property type="entry name" value="VWF_A"/>
</dbReference>
<evidence type="ECO:0000256" key="3">
    <source>
        <dbReference type="SAM" id="SignalP"/>
    </source>
</evidence>
<keyword evidence="2" id="KW-0472">Membrane</keyword>
<dbReference type="SUPFAM" id="SSF53300">
    <property type="entry name" value="vWA-like"/>
    <property type="match status" value="1"/>
</dbReference>